<dbReference type="Pfam" id="PF02636">
    <property type="entry name" value="Methyltransf_28"/>
    <property type="match status" value="1"/>
</dbReference>
<gene>
    <name evidence="3" type="ordered locus">Cyan7425_2351</name>
</gene>
<dbReference type="HOGENOM" id="CLU_024840_1_1_3"/>
<dbReference type="GO" id="GO:0035243">
    <property type="term" value="F:protein-arginine omega-N symmetric methyltransferase activity"/>
    <property type="evidence" value="ECO:0007669"/>
    <property type="project" value="TreeGrafter"/>
</dbReference>
<dbReference type="InterPro" id="IPR038375">
    <property type="entry name" value="NDUFAF7_sf"/>
</dbReference>
<evidence type="ECO:0008006" key="4">
    <source>
        <dbReference type="Google" id="ProtNLM"/>
    </source>
</evidence>
<accession>B8HWD0</accession>
<evidence type="ECO:0000313" key="3">
    <source>
        <dbReference type="EMBL" id="ACL44709.1"/>
    </source>
</evidence>
<keyword evidence="2" id="KW-0808">Transferase</keyword>
<evidence type="ECO:0000256" key="2">
    <source>
        <dbReference type="ARBA" id="ARBA00022679"/>
    </source>
</evidence>
<dbReference type="InterPro" id="IPR003788">
    <property type="entry name" value="NDUFAF7"/>
</dbReference>
<dbReference type="PANTHER" id="PTHR12049:SF7">
    <property type="entry name" value="PROTEIN ARGININE METHYLTRANSFERASE NDUFAF7, MITOCHONDRIAL"/>
    <property type="match status" value="1"/>
</dbReference>
<sequence length="410" mass="45809">MPLRSDDHNPDLLALISAEIQASPDQRIPFARYMDLVLYQSQQGYYASNAVKIGQGGDFFTSPHLGSDFAELLGEQFLQMWQVMGQPSAFNLVEMGAGQGIIANDLLKYLQRQYPDFFASLNYVIVEKAAGLIAEQKYHLKPWLETWGRLKWLGLEEIADGTIAGCLFSNELLDAFPVDQVVIQQGQLQQVFVGLNPDHPGEGQRQHPFQEILAEPTMAGLAEYFQWLGIQLPGSDYPEGYRTEVNLAALDWIATVSRKLQRGYVLTIDYGYPARQYYQPARREGTLQCYYHHATNTNPYFNVGHQDLTAHVNFTALEQRGKECGLVNLGFTQQGLFLMSLGLGDRLVANNSGAFSNDLSTVIRRREALHQLMNPLGLGGFGVLIQAKGLTAAELNQPLKGLAMIQEIKY</sequence>
<dbReference type="GO" id="GO:0032259">
    <property type="term" value="P:methylation"/>
    <property type="evidence" value="ECO:0007669"/>
    <property type="project" value="UniProtKB-KW"/>
</dbReference>
<dbReference type="KEGG" id="cyn:Cyan7425_2351"/>
<evidence type="ECO:0000256" key="1">
    <source>
        <dbReference type="ARBA" id="ARBA00022603"/>
    </source>
</evidence>
<dbReference type="STRING" id="395961.Cyan7425_2351"/>
<dbReference type="eggNOG" id="COG1565">
    <property type="taxonomic scope" value="Bacteria"/>
</dbReference>
<dbReference type="PANTHER" id="PTHR12049">
    <property type="entry name" value="PROTEIN ARGININE METHYLTRANSFERASE NDUFAF7, MITOCHONDRIAL"/>
    <property type="match status" value="1"/>
</dbReference>
<dbReference type="InterPro" id="IPR029063">
    <property type="entry name" value="SAM-dependent_MTases_sf"/>
</dbReference>
<dbReference type="EMBL" id="CP001344">
    <property type="protein sequence ID" value="ACL44709.1"/>
    <property type="molecule type" value="Genomic_DNA"/>
</dbReference>
<name>B8HWD0_CYAP4</name>
<keyword evidence="1" id="KW-0489">Methyltransferase</keyword>
<dbReference type="Gene3D" id="3.40.50.12710">
    <property type="match status" value="1"/>
</dbReference>
<dbReference type="OrthoDB" id="9794208at2"/>
<protein>
    <recommendedName>
        <fullName evidence="4">Class I SAM-dependent methyltransferase</fullName>
    </recommendedName>
</protein>
<reference evidence="3" key="1">
    <citation type="submission" date="2009-01" db="EMBL/GenBank/DDBJ databases">
        <title>Complete sequence of chromosome Cyanothece sp. PCC 7425.</title>
        <authorList>
            <consortium name="US DOE Joint Genome Institute"/>
            <person name="Lucas S."/>
            <person name="Copeland A."/>
            <person name="Lapidus A."/>
            <person name="Glavina del Rio T."/>
            <person name="Dalin E."/>
            <person name="Tice H."/>
            <person name="Bruce D."/>
            <person name="Goodwin L."/>
            <person name="Pitluck S."/>
            <person name="Sims D."/>
            <person name="Meineke L."/>
            <person name="Brettin T."/>
            <person name="Detter J.C."/>
            <person name="Han C."/>
            <person name="Larimer F."/>
            <person name="Land M."/>
            <person name="Hauser L."/>
            <person name="Kyrpides N."/>
            <person name="Ovchinnikova G."/>
            <person name="Liberton M."/>
            <person name="Stoeckel J."/>
            <person name="Banerjee A."/>
            <person name="Singh A."/>
            <person name="Page L."/>
            <person name="Sato H."/>
            <person name="Zhao L."/>
            <person name="Sherman L."/>
            <person name="Pakrasi H."/>
            <person name="Richardson P."/>
        </authorList>
    </citation>
    <scope>NUCLEOTIDE SEQUENCE</scope>
    <source>
        <strain evidence="3">PCC 7425</strain>
    </source>
</reference>
<organism evidence="3">
    <name type="scientific">Cyanothece sp. (strain PCC 7425 / ATCC 29141)</name>
    <dbReference type="NCBI Taxonomy" id="395961"/>
    <lineage>
        <taxon>Bacteria</taxon>
        <taxon>Bacillati</taxon>
        <taxon>Cyanobacteriota</taxon>
        <taxon>Cyanophyceae</taxon>
        <taxon>Gomontiellales</taxon>
        <taxon>Cyanothecaceae</taxon>
        <taxon>Cyanothece</taxon>
    </lineage>
</organism>
<dbReference type="SUPFAM" id="SSF53335">
    <property type="entry name" value="S-adenosyl-L-methionine-dependent methyltransferases"/>
    <property type="match status" value="1"/>
</dbReference>
<proteinExistence type="predicted"/>
<dbReference type="AlphaFoldDB" id="B8HWD0"/>